<reference evidence="2 3" key="1">
    <citation type="submission" date="2024-04" db="EMBL/GenBank/DDBJ databases">
        <authorList>
            <person name="Abashina T."/>
            <person name="Shaikin A."/>
        </authorList>
    </citation>
    <scope>NUCLEOTIDE SEQUENCE [LARGE SCALE GENOMIC DNA]</scope>
    <source>
        <strain evidence="2 3">AAFK</strain>
    </source>
</reference>
<feature type="transmembrane region" description="Helical" evidence="1">
    <location>
        <begin position="15"/>
        <end position="32"/>
    </location>
</feature>
<organism evidence="2 3">
    <name type="scientific">Thermithiobacillus plumbiphilus</name>
    <dbReference type="NCBI Taxonomy" id="1729899"/>
    <lineage>
        <taxon>Bacteria</taxon>
        <taxon>Pseudomonadati</taxon>
        <taxon>Pseudomonadota</taxon>
        <taxon>Acidithiobacillia</taxon>
        <taxon>Acidithiobacillales</taxon>
        <taxon>Thermithiobacillaceae</taxon>
        <taxon>Thermithiobacillus</taxon>
    </lineage>
</organism>
<evidence type="ECO:0000313" key="2">
    <source>
        <dbReference type="EMBL" id="MEK8089713.1"/>
    </source>
</evidence>
<dbReference type="Proteomes" id="UP001446205">
    <property type="component" value="Unassembled WGS sequence"/>
</dbReference>
<proteinExistence type="predicted"/>
<name>A0ABU9DB80_9PROT</name>
<evidence type="ECO:0000256" key="1">
    <source>
        <dbReference type="SAM" id="Phobius"/>
    </source>
</evidence>
<protein>
    <submittedName>
        <fullName evidence="2">Uncharacterized protein</fullName>
    </submittedName>
</protein>
<sequence>MRGKVSGAWLGSRKVWLILALAASMLLTGWLLRPDPRVAALNSALESIPALRDYPYPFRVLRVEGPVAVVSTPRSPAMPAFRVIWAIHPELRQAAFDSPAYQAAQQEISQMQKLTRLTVEAQPGIEQVHWELDMDWLAQHAQSPQD</sequence>
<dbReference type="RefSeq" id="WP_341370771.1">
    <property type="nucleotide sequence ID" value="NZ_JBBPCO010000007.1"/>
</dbReference>
<keyword evidence="3" id="KW-1185">Reference proteome</keyword>
<keyword evidence="1" id="KW-0472">Membrane</keyword>
<keyword evidence="1" id="KW-1133">Transmembrane helix</keyword>
<accession>A0ABU9DB80</accession>
<comment type="caution">
    <text evidence="2">The sequence shown here is derived from an EMBL/GenBank/DDBJ whole genome shotgun (WGS) entry which is preliminary data.</text>
</comment>
<keyword evidence="1" id="KW-0812">Transmembrane</keyword>
<dbReference type="EMBL" id="JBBPCO010000007">
    <property type="protein sequence ID" value="MEK8089713.1"/>
    <property type="molecule type" value="Genomic_DNA"/>
</dbReference>
<gene>
    <name evidence="2" type="ORF">WOB96_08020</name>
</gene>
<evidence type="ECO:0000313" key="3">
    <source>
        <dbReference type="Proteomes" id="UP001446205"/>
    </source>
</evidence>